<dbReference type="SMART" id="SM01134">
    <property type="entry name" value="DeoRC"/>
    <property type="match status" value="1"/>
</dbReference>
<dbReference type="SMART" id="SM00420">
    <property type="entry name" value="HTH_DEOR"/>
    <property type="match status" value="1"/>
</dbReference>
<keyword evidence="6" id="KW-1185">Reference proteome</keyword>
<reference evidence="5 6" key="1">
    <citation type="submission" date="2018-08" db="EMBL/GenBank/DDBJ databases">
        <title>Murine metabolic-syndrome-specific gut microbial biobank.</title>
        <authorList>
            <person name="Liu C."/>
        </authorList>
    </citation>
    <scope>NUCLEOTIDE SEQUENCE [LARGE SCALE GENOMIC DNA]</scope>
    <source>
        <strain evidence="5 6">583</strain>
    </source>
</reference>
<dbReference type="PRINTS" id="PR00037">
    <property type="entry name" value="HTHLACR"/>
</dbReference>
<protein>
    <submittedName>
        <fullName evidence="5">DeoR/GlpR transcriptional regulator</fullName>
    </submittedName>
</protein>
<dbReference type="InterPro" id="IPR014036">
    <property type="entry name" value="DeoR-like_C"/>
</dbReference>
<evidence type="ECO:0000256" key="1">
    <source>
        <dbReference type="ARBA" id="ARBA00023015"/>
    </source>
</evidence>
<dbReference type="InterPro" id="IPR001034">
    <property type="entry name" value="DeoR_HTH"/>
</dbReference>
<comment type="caution">
    <text evidence="5">The sequence shown here is derived from an EMBL/GenBank/DDBJ whole genome shotgun (WGS) entry which is preliminary data.</text>
</comment>
<feature type="domain" description="HTH deoR-type" evidence="4">
    <location>
        <begin position="3"/>
        <end position="58"/>
    </location>
</feature>
<dbReference type="InterPro" id="IPR050313">
    <property type="entry name" value="Carb_Metab_HTH_regulators"/>
</dbReference>
<dbReference type="Proteomes" id="UP000467132">
    <property type="component" value="Unassembled WGS sequence"/>
</dbReference>
<dbReference type="Gene3D" id="1.10.10.10">
    <property type="entry name" value="Winged helix-like DNA-binding domain superfamily/Winged helix DNA-binding domain"/>
    <property type="match status" value="1"/>
</dbReference>
<evidence type="ECO:0000313" key="5">
    <source>
        <dbReference type="EMBL" id="NBI06498.1"/>
    </source>
</evidence>
<dbReference type="EMBL" id="QXXA01000006">
    <property type="protein sequence ID" value="NBI06498.1"/>
    <property type="molecule type" value="Genomic_DNA"/>
</dbReference>
<dbReference type="SUPFAM" id="SSF46785">
    <property type="entry name" value="Winged helix' DNA-binding domain"/>
    <property type="match status" value="1"/>
</dbReference>
<dbReference type="PROSITE" id="PS51000">
    <property type="entry name" value="HTH_DEOR_2"/>
    <property type="match status" value="1"/>
</dbReference>
<evidence type="ECO:0000256" key="3">
    <source>
        <dbReference type="ARBA" id="ARBA00023163"/>
    </source>
</evidence>
<evidence type="ECO:0000256" key="2">
    <source>
        <dbReference type="ARBA" id="ARBA00023125"/>
    </source>
</evidence>
<dbReference type="InterPro" id="IPR018356">
    <property type="entry name" value="Tscrpt_reg_HTH_DeoR_CS"/>
</dbReference>
<dbReference type="Pfam" id="PF08220">
    <property type="entry name" value="HTH_DeoR"/>
    <property type="match status" value="1"/>
</dbReference>
<dbReference type="RefSeq" id="WP_160196974.1">
    <property type="nucleotide sequence ID" value="NZ_QXXA01000006.1"/>
</dbReference>
<dbReference type="SUPFAM" id="SSF100950">
    <property type="entry name" value="NagB/RpiA/CoA transferase-like"/>
    <property type="match status" value="1"/>
</dbReference>
<dbReference type="InterPro" id="IPR036390">
    <property type="entry name" value="WH_DNA-bd_sf"/>
</dbReference>
<dbReference type="Gene3D" id="3.40.50.1360">
    <property type="match status" value="1"/>
</dbReference>
<dbReference type="AlphaFoldDB" id="A0A845QZ82"/>
<sequence>MLTEQRQELILKELNKKGIVKVNQLVEITNSSESTIRRDLSYLEQENKLKRVHGGAALLEGRFNEESFKDKLIHNKKEKVSIAKYAASLIEEGDSIYLDAGTTAYEMAKLIDKKNILVVTNGVDNVDLLLDRGIDVYILGGKIKRKTKAVVGSDALKNLEKFRFDKVFIGINSIHLEYGLTTPDTEEAIMKKRAIDNSTESFVLADHSKFDKISFVKVTDFSDVIIITDKEQSNYTKHTEIEVTE</sequence>
<dbReference type="InterPro" id="IPR037171">
    <property type="entry name" value="NagB/RpiA_transferase-like"/>
</dbReference>
<dbReference type="Pfam" id="PF00455">
    <property type="entry name" value="DeoRC"/>
    <property type="match status" value="1"/>
</dbReference>
<proteinExistence type="predicted"/>
<organism evidence="5 6">
    <name type="scientific">Senegalia massiliensis</name>
    <dbReference type="NCBI Taxonomy" id="1720316"/>
    <lineage>
        <taxon>Bacteria</taxon>
        <taxon>Bacillati</taxon>
        <taxon>Bacillota</taxon>
        <taxon>Clostridia</taxon>
        <taxon>Eubacteriales</taxon>
        <taxon>Clostridiaceae</taxon>
        <taxon>Senegalia</taxon>
    </lineage>
</organism>
<dbReference type="PROSITE" id="PS00894">
    <property type="entry name" value="HTH_DEOR_1"/>
    <property type="match status" value="1"/>
</dbReference>
<dbReference type="InterPro" id="IPR036388">
    <property type="entry name" value="WH-like_DNA-bd_sf"/>
</dbReference>
<keyword evidence="1" id="KW-0805">Transcription regulation</keyword>
<keyword evidence="2" id="KW-0238">DNA-binding</keyword>
<gene>
    <name evidence="5" type="ORF">D3Z33_06430</name>
</gene>
<dbReference type="GO" id="GO:0003677">
    <property type="term" value="F:DNA binding"/>
    <property type="evidence" value="ECO:0007669"/>
    <property type="project" value="UniProtKB-KW"/>
</dbReference>
<dbReference type="GO" id="GO:0003700">
    <property type="term" value="F:DNA-binding transcription factor activity"/>
    <property type="evidence" value="ECO:0007669"/>
    <property type="project" value="InterPro"/>
</dbReference>
<keyword evidence="3" id="KW-0804">Transcription</keyword>
<accession>A0A845QZ82</accession>
<evidence type="ECO:0000259" key="4">
    <source>
        <dbReference type="PROSITE" id="PS51000"/>
    </source>
</evidence>
<evidence type="ECO:0000313" key="6">
    <source>
        <dbReference type="Proteomes" id="UP000467132"/>
    </source>
</evidence>
<name>A0A845QZ82_9CLOT</name>
<dbReference type="PANTHER" id="PTHR30363:SF56">
    <property type="entry name" value="TRANSCRIPTIONAL REGULATOR, DEOR FAMILY"/>
    <property type="match status" value="1"/>
</dbReference>
<dbReference type="OrthoDB" id="9797223at2"/>
<dbReference type="PANTHER" id="PTHR30363">
    <property type="entry name" value="HTH-TYPE TRANSCRIPTIONAL REGULATOR SRLR-RELATED"/>
    <property type="match status" value="1"/>
</dbReference>